<name>A0ABS7HJJ1_9MICO</name>
<organism evidence="1 2">
    <name type="scientific">Microbacterium jejuense</name>
    <dbReference type="NCBI Taxonomy" id="1263637"/>
    <lineage>
        <taxon>Bacteria</taxon>
        <taxon>Bacillati</taxon>
        <taxon>Actinomycetota</taxon>
        <taxon>Actinomycetes</taxon>
        <taxon>Micrococcales</taxon>
        <taxon>Microbacteriaceae</taxon>
        <taxon>Microbacterium</taxon>
    </lineage>
</organism>
<sequence length="57" mass="6024">MSTCDMCGKASDLLVPMLVDLGGSPFDPPAEEEWCPECVADLVVDEFTGLDESEAAS</sequence>
<dbReference type="EMBL" id="JAEUAW010000003">
    <property type="protein sequence ID" value="MBW9093126.1"/>
    <property type="molecule type" value="Genomic_DNA"/>
</dbReference>
<dbReference type="Proteomes" id="UP001196843">
    <property type="component" value="Unassembled WGS sequence"/>
</dbReference>
<evidence type="ECO:0000313" key="1">
    <source>
        <dbReference type="EMBL" id="MBW9093126.1"/>
    </source>
</evidence>
<accession>A0ABS7HJJ1</accession>
<comment type="caution">
    <text evidence="1">The sequence shown here is derived from an EMBL/GenBank/DDBJ whole genome shotgun (WGS) entry which is preliminary data.</text>
</comment>
<gene>
    <name evidence="1" type="ORF">JNB62_05475</name>
</gene>
<keyword evidence="2" id="KW-1185">Reference proteome</keyword>
<reference evidence="1 2" key="1">
    <citation type="journal article" date="2021" name="MBio">
        <title>Poor Competitiveness of Bradyrhizobium in Pigeon Pea Root Colonization in Indian Soils.</title>
        <authorList>
            <person name="Chalasani D."/>
            <person name="Basu A."/>
            <person name="Pullabhotla S.V.S.R.N."/>
            <person name="Jorrin B."/>
            <person name="Neal A.L."/>
            <person name="Poole P.S."/>
            <person name="Podile A.R."/>
            <person name="Tkacz A."/>
        </authorList>
    </citation>
    <scope>NUCLEOTIDE SEQUENCE [LARGE SCALE GENOMIC DNA]</scope>
    <source>
        <strain evidence="1 2">HU14</strain>
    </source>
</reference>
<evidence type="ECO:0008006" key="3">
    <source>
        <dbReference type="Google" id="ProtNLM"/>
    </source>
</evidence>
<proteinExistence type="predicted"/>
<evidence type="ECO:0000313" key="2">
    <source>
        <dbReference type="Proteomes" id="UP001196843"/>
    </source>
</evidence>
<protein>
    <recommendedName>
        <fullName evidence="3">Cysteine-rich CPXCG</fullName>
    </recommendedName>
</protein>
<dbReference type="RefSeq" id="WP_220299848.1">
    <property type="nucleotide sequence ID" value="NZ_JAEUAW010000003.1"/>
</dbReference>